<dbReference type="PROSITE" id="PS00375">
    <property type="entry name" value="UDPGT"/>
    <property type="match status" value="1"/>
</dbReference>
<name>A0A6B7ETS0_FAGTA</name>
<dbReference type="PANTHER" id="PTHR11926">
    <property type="entry name" value="GLUCOSYL/GLUCURONOSYL TRANSFERASES"/>
    <property type="match status" value="1"/>
</dbReference>
<dbReference type="InterPro" id="IPR058980">
    <property type="entry name" value="Glyco_transf_N"/>
</dbReference>
<dbReference type="SUPFAM" id="SSF53756">
    <property type="entry name" value="UDP-Glycosyltransferase/glycogen phosphorylase"/>
    <property type="match status" value="1"/>
</dbReference>
<dbReference type="InterPro" id="IPR002213">
    <property type="entry name" value="UDP_glucos_trans"/>
</dbReference>
<dbReference type="EC" id="2.4.1.-" evidence="4"/>
<sequence>MGFLSSDEAKKPHAVCVPYPAQGHVNPMLKLAKLLHSHGGFHITFVHTDYNHARLLRSRGPRALDGLPSFKFVSIPDGLPVDTDGADVTQDIPALCASVDRHCLAPLTELLRKLNKAAEDGGAPRVTCIVADGAMPFTLKAAEELGIKHATLWTASACGFLGYDQYHRLVQEGYTPFKDASYLTNGYLDTPIDWVPAMKGLRLKDVPNFIRTTDPNDIMLNYLQHMLKSSRKSSAIIFNTFDALEKEVLEALTPDFPPLYTVGPLHMLVDRLVNDKETKPIGSNLWKEDERCIEWLDLREPNSVVYVNFGSITVMSNHHLVEFAFGLANSGKYFLWIIRPDLVTGESAVLPPEFVEEIKGRGLLAEWCEQERVLSHPAVGGFLTHSGWNSNIESVCGGIPMISWPFFAEQQTNCWYSCNVWGIGMEIDEDVKRDAVEKQVRELMDGEQGKKMKRRSMEWKSLAEATVSKHKEQSLLNLDNLITQILLSP</sequence>
<dbReference type="Pfam" id="PF00201">
    <property type="entry name" value="UDPGT"/>
    <property type="match status" value="1"/>
</dbReference>
<evidence type="ECO:0000256" key="3">
    <source>
        <dbReference type="RuleBase" id="RU003718"/>
    </source>
</evidence>
<dbReference type="Pfam" id="PF26168">
    <property type="entry name" value="Glyco_transf_N"/>
    <property type="match status" value="1"/>
</dbReference>
<dbReference type="AlphaFoldDB" id="A0A6B7ETS0"/>
<evidence type="ECO:0000256" key="2">
    <source>
        <dbReference type="ARBA" id="ARBA00022679"/>
    </source>
</evidence>
<dbReference type="Gene3D" id="3.40.50.2000">
    <property type="entry name" value="Glycogen Phosphorylase B"/>
    <property type="match status" value="2"/>
</dbReference>
<organism evidence="6">
    <name type="scientific">Fagopyrum tataricum</name>
    <name type="common">Tartarian buckwheat</name>
    <name type="synonym">Polygonum tataricum</name>
    <dbReference type="NCBI Taxonomy" id="62330"/>
    <lineage>
        <taxon>Eukaryota</taxon>
        <taxon>Viridiplantae</taxon>
        <taxon>Streptophyta</taxon>
        <taxon>Embryophyta</taxon>
        <taxon>Tracheophyta</taxon>
        <taxon>Spermatophyta</taxon>
        <taxon>Magnoliopsida</taxon>
        <taxon>eudicotyledons</taxon>
        <taxon>Gunneridae</taxon>
        <taxon>Pentapetalae</taxon>
        <taxon>Caryophyllales</taxon>
        <taxon>Polygonaceae</taxon>
        <taxon>Polygonoideae</taxon>
        <taxon>Fagopyreae</taxon>
        <taxon>Fagopyrum</taxon>
    </lineage>
</organism>
<evidence type="ECO:0000259" key="5">
    <source>
        <dbReference type="Pfam" id="PF26168"/>
    </source>
</evidence>
<dbReference type="CDD" id="cd03784">
    <property type="entry name" value="GT1_Gtf-like"/>
    <property type="match status" value="1"/>
</dbReference>
<dbReference type="EMBL" id="MH197422">
    <property type="protein sequence ID" value="QAV53747.1"/>
    <property type="molecule type" value="mRNA"/>
</dbReference>
<dbReference type="PANTHER" id="PTHR11926:SF774">
    <property type="entry name" value="UDP-GLYCOSYLTRANSFERASE 85A1-RELATED"/>
    <property type="match status" value="1"/>
</dbReference>
<keyword evidence="3" id="KW-0328">Glycosyltransferase</keyword>
<comment type="similarity">
    <text evidence="1 3">Belongs to the UDP-glycosyltransferase family.</text>
</comment>
<accession>A0A6B7ETS0</accession>
<dbReference type="GO" id="GO:0080043">
    <property type="term" value="F:quercetin 3-O-glucosyltransferase activity"/>
    <property type="evidence" value="ECO:0007669"/>
    <property type="project" value="TreeGrafter"/>
</dbReference>
<dbReference type="InterPro" id="IPR035595">
    <property type="entry name" value="UDP_glycos_trans_CS"/>
</dbReference>
<reference evidence="6" key="1">
    <citation type="submission" date="2018-03" db="EMBL/GenBank/DDBJ databases">
        <title>Identification of two glycosyltransferase involved accumulation of rutin in Fagopyrum tataricum.</title>
        <authorList>
            <person name="Yin Q."/>
        </authorList>
    </citation>
    <scope>NUCLEOTIDE SEQUENCE</scope>
</reference>
<dbReference type="GO" id="GO:0080044">
    <property type="term" value="F:quercetin 7-O-glucosyltransferase activity"/>
    <property type="evidence" value="ECO:0007669"/>
    <property type="project" value="TreeGrafter"/>
</dbReference>
<dbReference type="FunFam" id="3.40.50.2000:FF:000055">
    <property type="entry name" value="Glycosyltransferase"/>
    <property type="match status" value="1"/>
</dbReference>
<proteinExistence type="evidence at transcript level"/>
<feature type="domain" description="Glycosyltransferase N-terminal" evidence="5">
    <location>
        <begin position="15"/>
        <end position="146"/>
    </location>
</feature>
<evidence type="ECO:0000256" key="4">
    <source>
        <dbReference type="RuleBase" id="RU362057"/>
    </source>
</evidence>
<protein>
    <recommendedName>
        <fullName evidence="4">Glycosyltransferase</fullName>
        <ecNumber evidence="4">2.4.1.-</ecNumber>
    </recommendedName>
</protein>
<evidence type="ECO:0000256" key="1">
    <source>
        <dbReference type="ARBA" id="ARBA00009995"/>
    </source>
</evidence>
<dbReference type="FunFam" id="3.40.50.2000:FF:000027">
    <property type="entry name" value="Glycosyltransferase"/>
    <property type="match status" value="1"/>
</dbReference>
<keyword evidence="2 3" id="KW-0808">Transferase</keyword>
<evidence type="ECO:0000313" key="6">
    <source>
        <dbReference type="EMBL" id="QAV53747.1"/>
    </source>
</evidence>